<evidence type="ECO:0000256" key="15">
    <source>
        <dbReference type="ARBA" id="ARBA00023136"/>
    </source>
</evidence>
<dbReference type="PANTHER" id="PTHR46382">
    <property type="entry name" value="PHOSPHATIDATE CYTIDYLYLTRANSFERASE"/>
    <property type="match status" value="1"/>
</dbReference>
<keyword evidence="17" id="KW-1208">Phospholipid metabolism</keyword>
<feature type="transmembrane region" description="Helical" evidence="20">
    <location>
        <begin position="116"/>
        <end position="132"/>
    </location>
</feature>
<evidence type="ECO:0000256" key="11">
    <source>
        <dbReference type="ARBA" id="ARBA00022692"/>
    </source>
</evidence>
<keyword evidence="13 20" id="KW-1133">Transmembrane helix</keyword>
<evidence type="ECO:0000256" key="7">
    <source>
        <dbReference type="ARBA" id="ARBA00019373"/>
    </source>
</evidence>
<keyword evidence="16" id="KW-0594">Phospholipid biosynthesis</keyword>
<evidence type="ECO:0000313" key="21">
    <source>
        <dbReference type="EMBL" id="KAB1642663.1"/>
    </source>
</evidence>
<evidence type="ECO:0000256" key="17">
    <source>
        <dbReference type="ARBA" id="ARBA00023264"/>
    </source>
</evidence>
<keyword evidence="10 18" id="KW-0808">Transferase</keyword>
<evidence type="ECO:0000256" key="3">
    <source>
        <dbReference type="ARBA" id="ARBA00005119"/>
    </source>
</evidence>
<evidence type="ECO:0000256" key="1">
    <source>
        <dbReference type="ARBA" id="ARBA00001698"/>
    </source>
</evidence>
<organism evidence="21 22">
    <name type="scientific">Gulosibacter chungangensis</name>
    <dbReference type="NCBI Taxonomy" id="979746"/>
    <lineage>
        <taxon>Bacteria</taxon>
        <taxon>Bacillati</taxon>
        <taxon>Actinomycetota</taxon>
        <taxon>Actinomycetes</taxon>
        <taxon>Micrococcales</taxon>
        <taxon>Microbacteriaceae</taxon>
        <taxon>Gulosibacter</taxon>
    </lineage>
</organism>
<evidence type="ECO:0000313" key="22">
    <source>
        <dbReference type="Proteomes" id="UP000433493"/>
    </source>
</evidence>
<evidence type="ECO:0000256" key="10">
    <source>
        <dbReference type="ARBA" id="ARBA00022679"/>
    </source>
</evidence>
<reference evidence="21 22" key="1">
    <citation type="submission" date="2019-09" db="EMBL/GenBank/DDBJ databases">
        <title>Phylogeny of genus Pseudoclavibacter and closely related genus.</title>
        <authorList>
            <person name="Li Y."/>
        </authorList>
    </citation>
    <scope>NUCLEOTIDE SEQUENCE [LARGE SCALE GENOMIC DNA]</scope>
    <source>
        <strain evidence="21 22">KCTC 13959</strain>
    </source>
</reference>
<evidence type="ECO:0000256" key="4">
    <source>
        <dbReference type="ARBA" id="ARBA00005189"/>
    </source>
</evidence>
<feature type="transmembrane region" description="Helical" evidence="20">
    <location>
        <begin position="62"/>
        <end position="80"/>
    </location>
</feature>
<evidence type="ECO:0000256" key="13">
    <source>
        <dbReference type="ARBA" id="ARBA00022989"/>
    </source>
</evidence>
<keyword evidence="15 20" id="KW-0472">Membrane</keyword>
<dbReference type="PROSITE" id="PS01315">
    <property type="entry name" value="CDS"/>
    <property type="match status" value="1"/>
</dbReference>
<dbReference type="Proteomes" id="UP000433493">
    <property type="component" value="Unassembled WGS sequence"/>
</dbReference>
<comment type="caution">
    <text evidence="21">The sequence shown here is derived from an EMBL/GenBank/DDBJ whole genome shotgun (WGS) entry which is preliminary data.</text>
</comment>
<feature type="transmembrane region" description="Helical" evidence="20">
    <location>
        <begin position="200"/>
        <end position="219"/>
    </location>
</feature>
<keyword evidence="12 18" id="KW-0548">Nucleotidyltransferase</keyword>
<evidence type="ECO:0000256" key="2">
    <source>
        <dbReference type="ARBA" id="ARBA00004651"/>
    </source>
</evidence>
<evidence type="ECO:0000256" key="5">
    <source>
        <dbReference type="ARBA" id="ARBA00010185"/>
    </source>
</evidence>
<comment type="pathway">
    <text evidence="3 18">Phospholipid metabolism; CDP-diacylglycerol biosynthesis; CDP-diacylglycerol from sn-glycerol 3-phosphate: step 3/3.</text>
</comment>
<dbReference type="Pfam" id="PF01148">
    <property type="entry name" value="CTP_transf_1"/>
    <property type="match status" value="1"/>
</dbReference>
<feature type="transmembrane region" description="Helical" evidence="20">
    <location>
        <begin position="175"/>
        <end position="194"/>
    </location>
</feature>
<evidence type="ECO:0000256" key="9">
    <source>
        <dbReference type="ARBA" id="ARBA00022516"/>
    </source>
</evidence>
<evidence type="ECO:0000256" key="12">
    <source>
        <dbReference type="ARBA" id="ARBA00022695"/>
    </source>
</evidence>
<evidence type="ECO:0000256" key="8">
    <source>
        <dbReference type="ARBA" id="ARBA00022475"/>
    </source>
</evidence>
<feature type="region of interest" description="Disordered" evidence="19">
    <location>
        <begin position="1"/>
        <end position="36"/>
    </location>
</feature>
<feature type="transmembrane region" description="Helical" evidence="20">
    <location>
        <begin position="314"/>
        <end position="332"/>
    </location>
</feature>
<gene>
    <name evidence="21" type="ORF">F8O05_09375</name>
</gene>
<feature type="transmembrane region" description="Helical" evidence="20">
    <location>
        <begin position="240"/>
        <end position="260"/>
    </location>
</feature>
<evidence type="ECO:0000256" key="20">
    <source>
        <dbReference type="SAM" id="Phobius"/>
    </source>
</evidence>
<dbReference type="AlphaFoldDB" id="A0A7J5BA15"/>
<name>A0A7J5BA15_9MICO</name>
<keyword evidence="14" id="KW-0443">Lipid metabolism</keyword>
<comment type="subcellular location">
    <subcellularLocation>
        <location evidence="2">Cell membrane</location>
        <topology evidence="2">Multi-pass membrane protein</topology>
    </subcellularLocation>
</comment>
<comment type="similarity">
    <text evidence="5 18">Belongs to the CDS family.</text>
</comment>
<dbReference type="GO" id="GO:0016024">
    <property type="term" value="P:CDP-diacylglycerol biosynthetic process"/>
    <property type="evidence" value="ECO:0007669"/>
    <property type="project" value="UniProtKB-UniPathway"/>
</dbReference>
<evidence type="ECO:0000256" key="19">
    <source>
        <dbReference type="SAM" id="MobiDB-lite"/>
    </source>
</evidence>
<protein>
    <recommendedName>
        <fullName evidence="7 18">Phosphatidate cytidylyltransferase</fullName>
        <ecNumber evidence="6 18">2.7.7.41</ecNumber>
    </recommendedName>
</protein>
<evidence type="ECO:0000256" key="18">
    <source>
        <dbReference type="RuleBase" id="RU003938"/>
    </source>
</evidence>
<keyword evidence="11 18" id="KW-0812">Transmembrane</keyword>
<keyword evidence="8" id="KW-1003">Cell membrane</keyword>
<keyword evidence="9" id="KW-0444">Lipid biosynthesis</keyword>
<keyword evidence="22" id="KW-1185">Reference proteome</keyword>
<dbReference type="InterPro" id="IPR000374">
    <property type="entry name" value="PC_trans"/>
</dbReference>
<proteinExistence type="inferred from homology"/>
<accession>A0A7J5BA15</accession>
<feature type="compositionally biased region" description="Basic and acidic residues" evidence="19">
    <location>
        <begin position="1"/>
        <end position="13"/>
    </location>
</feature>
<dbReference type="GO" id="GO:0004605">
    <property type="term" value="F:phosphatidate cytidylyltransferase activity"/>
    <property type="evidence" value="ECO:0007669"/>
    <property type="project" value="UniProtKB-EC"/>
</dbReference>
<feature type="transmembrane region" description="Helical" evidence="20">
    <location>
        <begin position="266"/>
        <end position="284"/>
    </location>
</feature>
<evidence type="ECO:0000256" key="14">
    <source>
        <dbReference type="ARBA" id="ARBA00023098"/>
    </source>
</evidence>
<evidence type="ECO:0000256" key="6">
    <source>
        <dbReference type="ARBA" id="ARBA00012487"/>
    </source>
</evidence>
<feature type="transmembrane region" description="Helical" evidence="20">
    <location>
        <begin position="86"/>
        <end position="104"/>
    </location>
</feature>
<evidence type="ECO:0000256" key="16">
    <source>
        <dbReference type="ARBA" id="ARBA00023209"/>
    </source>
</evidence>
<dbReference type="PANTHER" id="PTHR46382:SF1">
    <property type="entry name" value="PHOSPHATIDATE CYTIDYLYLTRANSFERASE"/>
    <property type="match status" value="1"/>
</dbReference>
<dbReference type="EC" id="2.7.7.41" evidence="6 18"/>
<dbReference type="OrthoDB" id="9799199at2"/>
<dbReference type="GO" id="GO:0005886">
    <property type="term" value="C:plasma membrane"/>
    <property type="evidence" value="ECO:0007669"/>
    <property type="project" value="UniProtKB-SubCell"/>
</dbReference>
<dbReference type="UniPathway" id="UPA00557">
    <property type="reaction ID" value="UER00614"/>
</dbReference>
<comment type="catalytic activity">
    <reaction evidence="1 18">
        <text>a 1,2-diacyl-sn-glycero-3-phosphate + CTP + H(+) = a CDP-1,2-diacyl-sn-glycerol + diphosphate</text>
        <dbReference type="Rhea" id="RHEA:16229"/>
        <dbReference type="ChEBI" id="CHEBI:15378"/>
        <dbReference type="ChEBI" id="CHEBI:33019"/>
        <dbReference type="ChEBI" id="CHEBI:37563"/>
        <dbReference type="ChEBI" id="CHEBI:58332"/>
        <dbReference type="ChEBI" id="CHEBI:58608"/>
        <dbReference type="EC" id="2.7.7.41"/>
    </reaction>
</comment>
<dbReference type="EMBL" id="WBKB01000005">
    <property type="protein sequence ID" value="KAB1642663.1"/>
    <property type="molecule type" value="Genomic_DNA"/>
</dbReference>
<comment type="pathway">
    <text evidence="4">Lipid metabolism.</text>
</comment>
<sequence>MVTEDARDNRERDADDIDAPLRGVAGNPQLSGHRSLEEEAARISKRVREINEQVNKRSGRNLASAIAIAIVLVIAVFSSLLIDKRWFIILGVAMVGVVVLELSTAMRTAGHRIPRIPSMLVAFAVVPAAFYLGMAWQWAALIVGTTAVLLCRLLQTLWERPRPNARQLGNDATSIIFVQLYATFIGSFSALLVAQPGGEYWTLAFIIIVVCVDTGAYASGLKFGKHKLAPKISPGKTWEGTIGGTLLATIAAILLCVFLLELPWWFGLIMGVAIAVTATCGDLTESMVKRSLGIKDMSNWLPGHGGFFDRLDSMLPSGAMAFALYFWAAPLIS</sequence>